<protein>
    <submittedName>
        <fullName evidence="2">PEPxxWA-CTERM sorting domain-containing protein</fullName>
    </submittedName>
</protein>
<dbReference type="RefSeq" id="WP_160683279.1">
    <property type="nucleotide sequence ID" value="NZ_WTYW01000002.1"/>
</dbReference>
<evidence type="ECO:0000259" key="1">
    <source>
        <dbReference type="Pfam" id="PF07589"/>
    </source>
</evidence>
<dbReference type="InterPro" id="IPR013424">
    <property type="entry name" value="Ice-binding_C"/>
</dbReference>
<dbReference type="EMBL" id="WTYW01000002">
    <property type="protein sequence ID" value="MXO86450.1"/>
    <property type="molecule type" value="Genomic_DNA"/>
</dbReference>
<feature type="non-terminal residue" evidence="2">
    <location>
        <position position="1"/>
    </location>
</feature>
<dbReference type="AlphaFoldDB" id="A0A844ZHK2"/>
<organism evidence="2 3">
    <name type="scientific">Parapontixanthobacter aurantiacus</name>
    <dbReference type="NCBI Taxonomy" id="1463599"/>
    <lineage>
        <taxon>Bacteria</taxon>
        <taxon>Pseudomonadati</taxon>
        <taxon>Pseudomonadota</taxon>
        <taxon>Alphaproteobacteria</taxon>
        <taxon>Sphingomonadales</taxon>
        <taxon>Erythrobacteraceae</taxon>
        <taxon>Parapontixanthobacter</taxon>
    </lineage>
</organism>
<reference evidence="2 3" key="1">
    <citation type="submission" date="2019-12" db="EMBL/GenBank/DDBJ databases">
        <title>Genomic-based taxomic classification of the family Erythrobacteraceae.</title>
        <authorList>
            <person name="Xu L."/>
        </authorList>
    </citation>
    <scope>NUCLEOTIDE SEQUENCE [LARGE SCALE GENOMIC DNA]</scope>
    <source>
        <strain evidence="2 3">MCCC 1A09962</strain>
    </source>
</reference>
<comment type="caution">
    <text evidence="2">The sequence shown here is derived from an EMBL/GenBank/DDBJ whole genome shotgun (WGS) entry which is preliminary data.</text>
</comment>
<gene>
    <name evidence="2" type="ORF">GRI38_10480</name>
</gene>
<dbReference type="Proteomes" id="UP000433104">
    <property type="component" value="Unassembled WGS sequence"/>
</dbReference>
<evidence type="ECO:0000313" key="3">
    <source>
        <dbReference type="Proteomes" id="UP000433104"/>
    </source>
</evidence>
<dbReference type="Pfam" id="PF07589">
    <property type="entry name" value="PEP-CTERM"/>
    <property type="match status" value="1"/>
</dbReference>
<accession>A0A844ZHK2</accession>
<feature type="domain" description="Ice-binding protein C-terminal" evidence="1">
    <location>
        <begin position="103"/>
        <end position="126"/>
    </location>
</feature>
<name>A0A844ZHK2_9SPHN</name>
<sequence>DGFVEIGEGAVSYGAIILPLTGIGEVGADGILDYSQTFDLSQMGIFADGFEAADLFPLVFREIVLHGGPVPLGAGAGTGGIINGMQGSYVVGLPVAAGTISAPVPEPATWALMLLGFFGIGGMMRRSAAVRSTRVTFA</sequence>
<keyword evidence="3" id="KW-1185">Reference proteome</keyword>
<dbReference type="NCBIfam" id="TIGR02595">
    <property type="entry name" value="PEP_CTERM"/>
    <property type="match status" value="1"/>
</dbReference>
<dbReference type="NCBIfam" id="NF035944">
    <property type="entry name" value="PEPxxWA-CTERM"/>
    <property type="match status" value="1"/>
</dbReference>
<dbReference type="OrthoDB" id="7433198at2"/>
<proteinExistence type="predicted"/>
<evidence type="ECO:0000313" key="2">
    <source>
        <dbReference type="EMBL" id="MXO86450.1"/>
    </source>
</evidence>